<evidence type="ECO:0000256" key="1">
    <source>
        <dbReference type="ARBA" id="ARBA00022612"/>
    </source>
</evidence>
<dbReference type="PANTHER" id="PTHR37813:SF1">
    <property type="entry name" value="FELS-2 PROPHAGE PROTEIN"/>
    <property type="match status" value="1"/>
</dbReference>
<dbReference type="InterPro" id="IPR010090">
    <property type="entry name" value="Phage_tape_meas"/>
</dbReference>
<proteinExistence type="predicted"/>
<dbReference type="NCBIfam" id="TIGR01760">
    <property type="entry name" value="tape_meas_TP901"/>
    <property type="match status" value="1"/>
</dbReference>
<feature type="domain" description="Phage tail tape measure protein" evidence="2">
    <location>
        <begin position="211"/>
        <end position="403"/>
    </location>
</feature>
<dbReference type="EMBL" id="AP025564">
    <property type="protein sequence ID" value="BDE94954.1"/>
    <property type="molecule type" value="Genomic_DNA"/>
</dbReference>
<evidence type="ECO:0000259" key="2">
    <source>
        <dbReference type="Pfam" id="PF10145"/>
    </source>
</evidence>
<evidence type="ECO:0000313" key="3">
    <source>
        <dbReference type="EMBL" id="BDE94954.1"/>
    </source>
</evidence>
<keyword evidence="4" id="KW-1185">Reference proteome</keyword>
<keyword evidence="1" id="KW-1188">Viral release from host cell</keyword>
<protein>
    <recommendedName>
        <fullName evidence="2">Phage tail tape measure protein domain-containing protein</fullName>
    </recommendedName>
</protein>
<dbReference type="Pfam" id="PF10145">
    <property type="entry name" value="PhageMin_Tail"/>
    <property type="match status" value="1"/>
</dbReference>
<sequence length="1347" mass="140799">MSDTYKGLTVKIGADTSSLSSALRKARSEVSGISSELRKVQKALKLDPGNTRLLAQQQEDYKRQISATTKELDLLMQAEKKLQHEMSADFIGPVNAEAQQEQWRKLQSDIAMTEIKLKGYKQALADSVIQQGVAESALGKLGSKFETMGDRLNSAGRKMETMGSTLTRTVSTGIVAAGAASVAAAVNIDTSMTNVKKTVDGTADQYDKLKEKAIEFSKTNAVGADQILDIQALGAQLGFSIEELDEFGRIVSGLDIATNMDADTAATEMAQFANITKMSHDEISNYGSAIVGLGNNFATTESDISSMAMRIAAAGTQVGMSQADILGLATALSSMGVEAEAGGTAISTIMAQIDKDIATNADSVETWASTAGMSAQDFADAWRSDPVDALSALLTNMESATEEGGNMSVMLQELGIDSIRQTDIMKRLGGNSELVADAVAKSNEEWGKNTALQKEVDNRNESLAAKFEMLKNRVVAVANDVGGPLADALLDVIDSAEPLIQMIADGAKQFNEMSKSEQNAVIKAVALSAAIGPMLNIFGKGVQQISGFGKGLQKLAQFFATVDYKTSGASRGLKDFDGAAKASESSTKKQATAVKASSVAMGAAKSAAMGVAGILAGMLLTAIFNVANGIAEAKKRSDEIKTTNSELSSSLNGLETGASNASESLGNYGQTVASVKGQADDLKQAHADLAKSLSDTMTEAGASAGMLDSYVETIDELGTKSDLTKEEQARLKDAVDRVNEACGTTFAVTDDVNGALYGQVDAIKAVVSAQQDKLRYEAASEGWKETLKQQEADLMRIKELEQQRSDLAEKHAGQTKAQWGEDAEVYNELGNALSEARSQYGATSDAVKRYEDRVGELGAAMGSSTEEMGAFVSTNEAIAAALESTGQSADGFSEALAQYGVSVTDLADLSDDKLAAIAQSYDGNVESIIGILQEFGIVAKEEGAEAAENYADGLSEGADAAVSAAAEIAGKTVDEIRGECDQFGIEGDEAVKAYADAIASGKPQAEAVAIALGQSVSGGIQSETPNVVQASLVMKDGILQAYDPVTGELSAVTQETMNSILGSIAGSTPMTVQSITDLENGMVTAYNPLTGDLENISLSAVQTAEGTIRKGEPGFTDAVRAMKDNGTGTLQLIEGEWRLVGENATSNLGGGMNENMDVVEGSVDDTVSTVDGIKDAGSDSYTWGLHVIGNFARGISSGVGGVLAGALNEASAKVQAILGHSVPKEGAMRNGGKGEAEWGEHSVQNFTGGIRKQMPNLQRTMEEVAAITAGGYTAKASSVSLASQRMAKQPSGNGISVTVDQRGGMTESQVYSAVRSAMSDAISRQDGRPIVIQLNEREMARVVRSII</sequence>
<organism evidence="3 4">
    <name type="scientific">Raoultibacter timonensis</name>
    <dbReference type="NCBI Taxonomy" id="1907662"/>
    <lineage>
        <taxon>Bacteria</taxon>
        <taxon>Bacillati</taxon>
        <taxon>Actinomycetota</taxon>
        <taxon>Coriobacteriia</taxon>
        <taxon>Eggerthellales</taxon>
        <taxon>Eggerthellaceae</taxon>
        <taxon>Raoultibacter</taxon>
    </lineage>
</organism>
<gene>
    <name evidence="3" type="ORF">CE91St30_02870</name>
</gene>
<evidence type="ECO:0000313" key="4">
    <source>
        <dbReference type="Proteomes" id="UP001320544"/>
    </source>
</evidence>
<accession>A0ABM7WFE6</accession>
<name>A0ABM7WFE6_9ACTN</name>
<dbReference type="RefSeq" id="WP_244411475.1">
    <property type="nucleotide sequence ID" value="NZ_AP025564.1"/>
</dbReference>
<reference evidence="3 4" key="1">
    <citation type="submission" date="2022-01" db="EMBL/GenBank/DDBJ databases">
        <title>Novel bile acid biosynthetic pathways are enriched in the microbiome of centenarians.</title>
        <authorList>
            <person name="Sato Y."/>
            <person name="Atarashi K."/>
            <person name="Plichta R.D."/>
            <person name="Arai Y."/>
            <person name="Sasajima S."/>
            <person name="Kearney M.S."/>
            <person name="Suda W."/>
            <person name="Takeshita K."/>
            <person name="Sasaki T."/>
            <person name="Okamoto S."/>
            <person name="Skelly N.A."/>
            <person name="Okamura Y."/>
            <person name="Vlamakis H."/>
            <person name="Li Y."/>
            <person name="Tanoue T."/>
            <person name="Takei H."/>
            <person name="Nittono H."/>
            <person name="Narushima S."/>
            <person name="Irie J."/>
            <person name="Itoh H."/>
            <person name="Moriya K."/>
            <person name="Sugiura Y."/>
            <person name="Suematsu M."/>
            <person name="Moritoki N."/>
            <person name="Shibata S."/>
            <person name="Littman R.D."/>
            <person name="Fischbach A.M."/>
            <person name="Uwamino Y."/>
            <person name="Inoue T."/>
            <person name="Honda A."/>
            <person name="Hattori M."/>
            <person name="Murai T."/>
            <person name="Xavier J.R."/>
            <person name="Hirose N."/>
            <person name="Honda K."/>
        </authorList>
    </citation>
    <scope>NUCLEOTIDE SEQUENCE [LARGE SCALE GENOMIC DNA]</scope>
    <source>
        <strain evidence="3 4">CE91-St30</strain>
    </source>
</reference>
<dbReference type="PANTHER" id="PTHR37813">
    <property type="entry name" value="FELS-2 PROPHAGE PROTEIN"/>
    <property type="match status" value="1"/>
</dbReference>
<dbReference type="Proteomes" id="UP001320544">
    <property type="component" value="Chromosome"/>
</dbReference>